<dbReference type="GO" id="GO:0005886">
    <property type="term" value="C:plasma membrane"/>
    <property type="evidence" value="ECO:0007669"/>
    <property type="project" value="TreeGrafter"/>
</dbReference>
<evidence type="ECO:0000256" key="5">
    <source>
        <dbReference type="SAM" id="Phobius"/>
    </source>
</evidence>
<dbReference type="Proteomes" id="UP000184330">
    <property type="component" value="Unassembled WGS sequence"/>
</dbReference>
<dbReference type="Gene3D" id="1.20.1250.20">
    <property type="entry name" value="MFS general substrate transporter like domains"/>
    <property type="match status" value="1"/>
</dbReference>
<feature type="transmembrane region" description="Helical" evidence="5">
    <location>
        <begin position="164"/>
        <end position="187"/>
    </location>
</feature>
<evidence type="ECO:0000256" key="2">
    <source>
        <dbReference type="ARBA" id="ARBA00022692"/>
    </source>
</evidence>
<evidence type="ECO:0000256" key="1">
    <source>
        <dbReference type="ARBA" id="ARBA00004141"/>
    </source>
</evidence>
<dbReference type="InterPro" id="IPR020846">
    <property type="entry name" value="MFS_dom"/>
</dbReference>
<keyword evidence="3 5" id="KW-1133">Transmembrane helix</keyword>
<dbReference type="GO" id="GO:0022857">
    <property type="term" value="F:transmembrane transporter activity"/>
    <property type="evidence" value="ECO:0007669"/>
    <property type="project" value="InterPro"/>
</dbReference>
<organism evidence="7 8">
    <name type="scientific">Phialocephala subalpina</name>
    <dbReference type="NCBI Taxonomy" id="576137"/>
    <lineage>
        <taxon>Eukaryota</taxon>
        <taxon>Fungi</taxon>
        <taxon>Dikarya</taxon>
        <taxon>Ascomycota</taxon>
        <taxon>Pezizomycotina</taxon>
        <taxon>Leotiomycetes</taxon>
        <taxon>Helotiales</taxon>
        <taxon>Mollisiaceae</taxon>
        <taxon>Phialocephala</taxon>
        <taxon>Phialocephala fortinii species complex</taxon>
    </lineage>
</organism>
<feature type="transmembrane region" description="Helical" evidence="5">
    <location>
        <begin position="503"/>
        <end position="525"/>
    </location>
</feature>
<keyword evidence="4 5" id="KW-0472">Membrane</keyword>
<feature type="transmembrane region" description="Helical" evidence="5">
    <location>
        <begin position="321"/>
        <end position="345"/>
    </location>
</feature>
<protein>
    <submittedName>
        <fullName evidence="7">Related to transporter protein HOL1</fullName>
    </submittedName>
</protein>
<proteinExistence type="predicted"/>
<dbReference type="PANTHER" id="PTHR23502">
    <property type="entry name" value="MAJOR FACILITATOR SUPERFAMILY"/>
    <property type="match status" value="1"/>
</dbReference>
<dbReference type="Pfam" id="PF07690">
    <property type="entry name" value="MFS_1"/>
    <property type="match status" value="1"/>
</dbReference>
<feature type="transmembrane region" description="Helical" evidence="5">
    <location>
        <begin position="472"/>
        <end position="491"/>
    </location>
</feature>
<feature type="domain" description="Major facilitator superfamily (MFS) profile" evidence="6">
    <location>
        <begin position="68"/>
        <end position="545"/>
    </location>
</feature>
<evidence type="ECO:0000256" key="4">
    <source>
        <dbReference type="ARBA" id="ARBA00023136"/>
    </source>
</evidence>
<feature type="transmembrane region" description="Helical" evidence="5">
    <location>
        <begin position="409"/>
        <end position="429"/>
    </location>
</feature>
<dbReference type="SUPFAM" id="SSF103473">
    <property type="entry name" value="MFS general substrate transporter"/>
    <property type="match status" value="1"/>
</dbReference>
<evidence type="ECO:0000259" key="6">
    <source>
        <dbReference type="PROSITE" id="PS50850"/>
    </source>
</evidence>
<evidence type="ECO:0000313" key="8">
    <source>
        <dbReference type="Proteomes" id="UP000184330"/>
    </source>
</evidence>
<feature type="transmembrane region" description="Helical" evidence="5">
    <location>
        <begin position="67"/>
        <end position="95"/>
    </location>
</feature>
<feature type="transmembrane region" description="Helical" evidence="5">
    <location>
        <begin position="134"/>
        <end position="152"/>
    </location>
</feature>
<dbReference type="STRING" id="576137.A0A1L7XKU7"/>
<evidence type="ECO:0000313" key="7">
    <source>
        <dbReference type="EMBL" id="CZR65556.1"/>
    </source>
</evidence>
<dbReference type="EMBL" id="FJOG01000031">
    <property type="protein sequence ID" value="CZR65556.1"/>
    <property type="molecule type" value="Genomic_DNA"/>
</dbReference>
<sequence>MVWGILETQQLEHVPGTFLLEDDALGGTSVSSALKRGTGRNAHTILVPQPSNDENEPLRWPIYQRELLLLLLLYCVILCVGAIGPLLSASALVLAKQFGIDFTQVTLLTGYQLVAVGAVGVFISVVSHKYGKRPGFIFSIVCAFVGTLWGGLAKSYGSLVGARVVQGLGVAVWESVIYAVVGDLYYVHERGSRIALLGFCISAIANLPGVLSGLITDKLGWRWMFWMLLIFLGIALVLILLFGWETAFNRADIYNTDTTSATDVNLINIIKGDASHVENSGSEKPSAERELITRKPFIKRLGVFGETYSPDNVFFMILRPFAILVNPAVVWATLLFSINIAWLVVMNFVSSQLFSSPPYLLNPTHIGYMNAGPIIGGTIGAIIAGMISDPIATALAKRNHGVYEPEFRLLLLIPMVICQCVGLFLFGVYTERGASPALICVFWGIAVMGFQFMSTCVGTYMIDGYRTISVEVFIIGMVTKNFTFFGLSYGVNDWVAAWGPKRMFYLVGGVEIALFVGSIPIWIFGKKLRAFFHTKHLSLDSRSRG</sequence>
<name>A0A1L7XKU7_9HELO</name>
<dbReference type="InterPro" id="IPR036259">
    <property type="entry name" value="MFS_trans_sf"/>
</dbReference>
<feature type="transmembrane region" description="Helical" evidence="5">
    <location>
        <begin position="107"/>
        <end position="127"/>
    </location>
</feature>
<feature type="transmembrane region" description="Helical" evidence="5">
    <location>
        <begin position="365"/>
        <end position="388"/>
    </location>
</feature>
<dbReference type="AlphaFoldDB" id="A0A1L7XKU7"/>
<dbReference type="PANTHER" id="PTHR23502:SF29">
    <property type="entry name" value="TRANSPORTER, PUTATIVE (AFU_ORTHOLOGUE AFUA_6G06680)-RELATED"/>
    <property type="match status" value="1"/>
</dbReference>
<keyword evidence="2 5" id="KW-0812">Transmembrane</keyword>
<reference evidence="7 8" key="1">
    <citation type="submission" date="2016-03" db="EMBL/GenBank/DDBJ databases">
        <authorList>
            <person name="Ploux O."/>
        </authorList>
    </citation>
    <scope>NUCLEOTIDE SEQUENCE [LARGE SCALE GENOMIC DNA]</scope>
    <source>
        <strain evidence="7 8">UAMH 11012</strain>
    </source>
</reference>
<comment type="subcellular location">
    <subcellularLocation>
        <location evidence="1">Membrane</location>
        <topology evidence="1">Multi-pass membrane protein</topology>
    </subcellularLocation>
</comment>
<gene>
    <name evidence="7" type="ORF">PAC_15456</name>
</gene>
<keyword evidence="8" id="KW-1185">Reference proteome</keyword>
<dbReference type="PROSITE" id="PS50850">
    <property type="entry name" value="MFS"/>
    <property type="match status" value="1"/>
</dbReference>
<dbReference type="OrthoDB" id="2585655at2759"/>
<accession>A0A1L7XKU7</accession>
<feature type="transmembrane region" description="Helical" evidence="5">
    <location>
        <begin position="435"/>
        <end position="460"/>
    </location>
</feature>
<evidence type="ECO:0000256" key="3">
    <source>
        <dbReference type="ARBA" id="ARBA00022989"/>
    </source>
</evidence>
<dbReference type="InterPro" id="IPR011701">
    <property type="entry name" value="MFS"/>
</dbReference>
<feature type="transmembrane region" description="Helical" evidence="5">
    <location>
        <begin position="223"/>
        <end position="244"/>
    </location>
</feature>
<feature type="transmembrane region" description="Helical" evidence="5">
    <location>
        <begin position="194"/>
        <end position="211"/>
    </location>
</feature>